<geneLocation type="mitochondrion" evidence="1"/>
<evidence type="ECO:0000313" key="1">
    <source>
        <dbReference type="EMBL" id="ATQ37478.1"/>
    </source>
</evidence>
<reference evidence="1" key="1">
    <citation type="journal article" date="2017" name="Sci. Rep.">
        <title>Keeping it complicated: Mitochondrial genome plasticity across diplonemids.</title>
        <authorList>
            <person name="Valach M."/>
            <person name="Moreira S."/>
            <person name="Hoffmann S."/>
            <person name="Stadler P.F."/>
            <person name="Burger G."/>
        </authorList>
    </citation>
    <scope>NUCLEOTIDE SEQUENCE</scope>
</reference>
<accession>A0A2D2AJU6</accession>
<protein>
    <submittedName>
        <fullName evidence="1">Uncharacterized protein</fullName>
    </submittedName>
</protein>
<organism evidence="1">
    <name type="scientific">Diplonema sp. ATCC 50224</name>
    <dbReference type="NCBI Taxonomy" id="91375"/>
    <lineage>
        <taxon>Eukaryota</taxon>
        <taxon>Discoba</taxon>
        <taxon>Euglenozoa</taxon>
        <taxon>Diplonemea</taxon>
        <taxon>Diplonemidae</taxon>
        <taxon>Diplonema</taxon>
    </lineage>
</organism>
<dbReference type="AlphaFoldDB" id="A0A2D2AJU6"/>
<proteinExistence type="evidence at transcript level"/>
<dbReference type="EMBL" id="MF436959">
    <property type="protein sequence ID" value="ATQ37478.1"/>
    <property type="molecule type" value="mRNA"/>
</dbReference>
<gene>
    <name evidence="1" type="primary">y2</name>
</gene>
<keyword evidence="1" id="KW-0496">Mitochondrion</keyword>
<name>A0A2D2AJU6_9EUGL</name>
<sequence>MNISMHSSILTPCIINAIQCIKMINKNYAMLWCRQHIIICCLAALHISMKYTVSKHTVSWCIGGGVVCLTTQHHSMLWSTDILCATSTGFTTQTDGLAVWDHHGIMTLTHGNSLRAVPLWLDWLSAAGVLNKLLVSSNFFFFFFCMMNTMTITTCTTYGSTVRSAF</sequence>